<dbReference type="EMBL" id="AENT01000017">
    <property type="protein sequence ID" value="EFR42731.1"/>
    <property type="molecule type" value="Genomic_DNA"/>
</dbReference>
<dbReference type="InterPro" id="IPR015421">
    <property type="entry name" value="PyrdxlP-dep_Trfase_major"/>
</dbReference>
<keyword evidence="5" id="KW-0804">Transcription</keyword>
<dbReference type="Proteomes" id="UP000004594">
    <property type="component" value="Unassembled WGS sequence"/>
</dbReference>
<keyword evidence="2" id="KW-0663">Pyridoxal phosphate</keyword>
<evidence type="ECO:0000259" key="6">
    <source>
        <dbReference type="PROSITE" id="PS50949"/>
    </source>
</evidence>
<dbReference type="InterPro" id="IPR015424">
    <property type="entry name" value="PyrdxlP-dep_Trfase"/>
</dbReference>
<dbReference type="InterPro" id="IPR036388">
    <property type="entry name" value="WH-like_DNA-bd_sf"/>
</dbReference>
<evidence type="ECO:0000256" key="3">
    <source>
        <dbReference type="ARBA" id="ARBA00023015"/>
    </source>
</evidence>
<dbReference type="InterPro" id="IPR036390">
    <property type="entry name" value="WH_DNA-bd_sf"/>
</dbReference>
<dbReference type="PANTHER" id="PTHR46577">
    <property type="entry name" value="HTH-TYPE TRANSCRIPTIONAL REGULATORY PROTEIN GABR"/>
    <property type="match status" value="1"/>
</dbReference>
<dbReference type="eggNOG" id="COG1167">
    <property type="taxonomic scope" value="Bacteria"/>
</dbReference>
<dbReference type="CDD" id="cd00609">
    <property type="entry name" value="AAT_like"/>
    <property type="match status" value="1"/>
</dbReference>
<evidence type="ECO:0000256" key="5">
    <source>
        <dbReference type="ARBA" id="ARBA00023163"/>
    </source>
</evidence>
<dbReference type="InterPro" id="IPR004839">
    <property type="entry name" value="Aminotransferase_I/II_large"/>
</dbReference>
<accession>E4L904</accession>
<dbReference type="PROSITE" id="PS50949">
    <property type="entry name" value="HTH_GNTR"/>
    <property type="match status" value="1"/>
</dbReference>
<reference evidence="7 8" key="1">
    <citation type="submission" date="2010-11" db="EMBL/GenBank/DDBJ databases">
        <authorList>
            <person name="Durkin A.S."/>
            <person name="Madupu R."/>
            <person name="Torralba M."/>
            <person name="Gillis M."/>
            <person name="Methe B."/>
            <person name="Sutton G."/>
            <person name="Nelson K.E."/>
        </authorList>
    </citation>
    <scope>NUCLEOTIDE SEQUENCE [LARGE SCALE GENOMIC DNA]</scope>
    <source>
        <strain evidence="7 8">UPII 345-E</strain>
    </source>
</reference>
<dbReference type="SUPFAM" id="SSF46785">
    <property type="entry name" value="Winged helix' DNA-binding domain"/>
    <property type="match status" value="1"/>
</dbReference>
<dbReference type="Pfam" id="PF00155">
    <property type="entry name" value="Aminotran_1_2"/>
    <property type="match status" value="1"/>
</dbReference>
<protein>
    <submittedName>
        <fullName evidence="7">Transcriptional regulator, GntR family</fullName>
    </submittedName>
</protein>
<name>E4L904_9FIRM</name>
<evidence type="ECO:0000313" key="8">
    <source>
        <dbReference type="Proteomes" id="UP000004594"/>
    </source>
</evidence>
<evidence type="ECO:0000313" key="7">
    <source>
        <dbReference type="EMBL" id="EFR42731.1"/>
    </source>
</evidence>
<dbReference type="GO" id="GO:0003677">
    <property type="term" value="F:DNA binding"/>
    <property type="evidence" value="ECO:0007669"/>
    <property type="project" value="UniProtKB-KW"/>
</dbReference>
<dbReference type="SMART" id="SM00345">
    <property type="entry name" value="HTH_GNTR"/>
    <property type="match status" value="1"/>
</dbReference>
<dbReference type="RefSeq" id="WP_007554622.1">
    <property type="nucleotide sequence ID" value="NZ_AENT01000017.1"/>
</dbReference>
<comment type="similarity">
    <text evidence="1">In the C-terminal section; belongs to the class-I pyridoxal-phosphate-dependent aminotransferase family.</text>
</comment>
<keyword evidence="3" id="KW-0805">Transcription regulation</keyword>
<dbReference type="InterPro" id="IPR000524">
    <property type="entry name" value="Tscrpt_reg_HTH_GntR"/>
</dbReference>
<dbReference type="Pfam" id="PF00392">
    <property type="entry name" value="GntR"/>
    <property type="match status" value="1"/>
</dbReference>
<dbReference type="GO" id="GO:0030170">
    <property type="term" value="F:pyridoxal phosphate binding"/>
    <property type="evidence" value="ECO:0007669"/>
    <property type="project" value="InterPro"/>
</dbReference>
<keyword evidence="4" id="KW-0238">DNA-binding</keyword>
<comment type="caution">
    <text evidence="7">The sequence shown here is derived from an EMBL/GenBank/DDBJ whole genome shotgun (WGS) entry which is preliminary data.</text>
</comment>
<dbReference type="InterPro" id="IPR051446">
    <property type="entry name" value="HTH_trans_reg/aminotransferase"/>
</dbReference>
<evidence type="ECO:0000256" key="2">
    <source>
        <dbReference type="ARBA" id="ARBA00022898"/>
    </source>
</evidence>
<feature type="domain" description="HTH gntR-type" evidence="6">
    <location>
        <begin position="7"/>
        <end position="75"/>
    </location>
</feature>
<dbReference type="SUPFAM" id="SSF53383">
    <property type="entry name" value="PLP-dependent transferases"/>
    <property type="match status" value="1"/>
</dbReference>
<organism evidence="7 8">
    <name type="scientific">Dialister micraerophilus UPII 345-E</name>
    <dbReference type="NCBI Taxonomy" id="910314"/>
    <lineage>
        <taxon>Bacteria</taxon>
        <taxon>Bacillati</taxon>
        <taxon>Bacillota</taxon>
        <taxon>Negativicutes</taxon>
        <taxon>Veillonellales</taxon>
        <taxon>Veillonellaceae</taxon>
        <taxon>Dialister</taxon>
    </lineage>
</organism>
<evidence type="ECO:0000256" key="1">
    <source>
        <dbReference type="ARBA" id="ARBA00005384"/>
    </source>
</evidence>
<evidence type="ECO:0000256" key="4">
    <source>
        <dbReference type="ARBA" id="ARBA00023125"/>
    </source>
</evidence>
<dbReference type="OrthoDB" id="9808770at2"/>
<dbReference type="Gene3D" id="3.40.640.10">
    <property type="entry name" value="Type I PLP-dependent aspartate aminotransferase-like (Major domain)"/>
    <property type="match status" value="1"/>
</dbReference>
<dbReference type="Gene3D" id="1.10.10.10">
    <property type="entry name" value="Winged helix-like DNA-binding domain superfamily/Winged helix DNA-binding domain"/>
    <property type="match status" value="1"/>
</dbReference>
<dbReference type="GO" id="GO:0003700">
    <property type="term" value="F:DNA-binding transcription factor activity"/>
    <property type="evidence" value="ECO:0007669"/>
    <property type="project" value="InterPro"/>
</dbReference>
<dbReference type="PANTHER" id="PTHR46577:SF1">
    <property type="entry name" value="HTH-TYPE TRANSCRIPTIONAL REGULATORY PROTEIN GABR"/>
    <property type="match status" value="1"/>
</dbReference>
<dbReference type="AlphaFoldDB" id="E4L904"/>
<dbReference type="CDD" id="cd07377">
    <property type="entry name" value="WHTH_GntR"/>
    <property type="match status" value="1"/>
</dbReference>
<gene>
    <name evidence="7" type="ORF">HMPREF9220_0560</name>
</gene>
<sequence>MEHDKKISAYMRLYTKIRSSITGKVYKYGSKLPSKRQLAERMGVSVITVEHAYELLAEEGYIEPRQRRGYFVIYSEDNSFAVGKKPINISPSMRKNIEIEQGRLYSREDFPFSILAKTMRRILTMYGEKILSRSPNKGQPEFRRAIAEYLARSRDIMVDEDQILIGAGAEYLYGLTVQALRRNVLYGLEDPSYEKIEQVYLANGAKIEKLKMGVEGIETEALQKSNAQVLHVTPYNSYPSGVTASASKRREYIKWASKRNGILIEDDFDSEFTLLSKSEDTLFSLAPDSVIYMNTFSRTIAPSMRVGYMVIPKRLTEKFERNIGFYSCTVPVFDQLVLAEFISNGSFERHINRIRRKKRKELLEN</sequence>
<proteinExistence type="inferred from homology"/>